<evidence type="ECO:0000256" key="2">
    <source>
        <dbReference type="ARBA" id="ARBA00013868"/>
    </source>
</evidence>
<evidence type="ECO:0000256" key="8">
    <source>
        <dbReference type="ARBA" id="ARBA00022842"/>
    </source>
</evidence>
<keyword evidence="4" id="KW-0808">Transferase</keyword>
<evidence type="ECO:0000256" key="6">
    <source>
        <dbReference type="ARBA" id="ARBA00022741"/>
    </source>
</evidence>
<dbReference type="NCBIfam" id="TIGR01510">
    <property type="entry name" value="coaD_prev_kdtB"/>
    <property type="match status" value="1"/>
</dbReference>
<protein>
    <recommendedName>
        <fullName evidence="2">Phosphopantetheine adenylyltransferase</fullName>
        <ecNumber evidence="1">2.7.7.3</ecNumber>
    </recommendedName>
</protein>
<organism evidence="12">
    <name type="scientific">marine metagenome</name>
    <dbReference type="NCBI Taxonomy" id="408172"/>
    <lineage>
        <taxon>unclassified sequences</taxon>
        <taxon>metagenomes</taxon>
        <taxon>ecological metagenomes</taxon>
    </lineage>
</organism>
<dbReference type="GO" id="GO:0004595">
    <property type="term" value="F:pantetheine-phosphate adenylyltransferase activity"/>
    <property type="evidence" value="ECO:0007669"/>
    <property type="project" value="UniProtKB-EC"/>
</dbReference>
<dbReference type="Pfam" id="PF01467">
    <property type="entry name" value="CTP_transf_like"/>
    <property type="match status" value="1"/>
</dbReference>
<keyword evidence="3" id="KW-0963">Cytoplasm</keyword>
<feature type="non-terminal residue" evidence="12">
    <location>
        <position position="1"/>
    </location>
</feature>
<evidence type="ECO:0000256" key="3">
    <source>
        <dbReference type="ARBA" id="ARBA00022490"/>
    </source>
</evidence>
<keyword evidence="6" id="KW-0547">Nucleotide-binding</keyword>
<dbReference type="EMBL" id="UINC01009844">
    <property type="protein sequence ID" value="SVA44026.1"/>
    <property type="molecule type" value="Genomic_DNA"/>
</dbReference>
<dbReference type="PRINTS" id="PR01020">
    <property type="entry name" value="LPSBIOSNTHSS"/>
</dbReference>
<dbReference type="InterPro" id="IPR004821">
    <property type="entry name" value="Cyt_trans-like"/>
</dbReference>
<dbReference type="Gene3D" id="3.40.50.620">
    <property type="entry name" value="HUPs"/>
    <property type="match status" value="1"/>
</dbReference>
<evidence type="ECO:0000313" key="12">
    <source>
        <dbReference type="EMBL" id="SVA44026.1"/>
    </source>
</evidence>
<dbReference type="PANTHER" id="PTHR21342">
    <property type="entry name" value="PHOSPHOPANTETHEINE ADENYLYLTRANSFERASE"/>
    <property type="match status" value="1"/>
</dbReference>
<evidence type="ECO:0000256" key="1">
    <source>
        <dbReference type="ARBA" id="ARBA00012392"/>
    </source>
</evidence>
<evidence type="ECO:0000256" key="10">
    <source>
        <dbReference type="ARBA" id="ARBA00029346"/>
    </source>
</evidence>
<dbReference type="InterPro" id="IPR001980">
    <property type="entry name" value="PPAT"/>
</dbReference>
<sequence length="146" mass="16069">TNGHEEIVRRAVTMFSPVVVAVAASPNKTPMFDLGERIAMAKEVLADLEHVEVEGYDGLTVGYAHAHKLHAIIRGLRAASDFEYEFQLATMNRHLEPQVETVFLTPTEKYMFVSSTLVREIANMGGDVSAFVHVSVNNALQARCAP</sequence>
<evidence type="ECO:0000256" key="7">
    <source>
        <dbReference type="ARBA" id="ARBA00022840"/>
    </source>
</evidence>
<dbReference type="AlphaFoldDB" id="A0A381VUN9"/>
<reference evidence="12" key="1">
    <citation type="submission" date="2018-05" db="EMBL/GenBank/DDBJ databases">
        <authorList>
            <person name="Lanie J.A."/>
            <person name="Ng W.-L."/>
            <person name="Kazmierczak K.M."/>
            <person name="Andrzejewski T.M."/>
            <person name="Davidsen T.M."/>
            <person name="Wayne K.J."/>
            <person name="Tettelin H."/>
            <person name="Glass J.I."/>
            <person name="Rusch D."/>
            <person name="Podicherti R."/>
            <person name="Tsui H.-C.T."/>
            <person name="Winkler M.E."/>
        </authorList>
    </citation>
    <scope>NUCLEOTIDE SEQUENCE</scope>
</reference>
<dbReference type="EC" id="2.7.7.3" evidence="1"/>
<dbReference type="GO" id="GO:0015937">
    <property type="term" value="P:coenzyme A biosynthetic process"/>
    <property type="evidence" value="ECO:0007669"/>
    <property type="project" value="UniProtKB-KW"/>
</dbReference>
<evidence type="ECO:0000256" key="5">
    <source>
        <dbReference type="ARBA" id="ARBA00022695"/>
    </source>
</evidence>
<accession>A0A381VUN9</accession>
<proteinExistence type="inferred from homology"/>
<gene>
    <name evidence="12" type="ORF">METZ01_LOCUS96880</name>
</gene>
<keyword evidence="5" id="KW-0548">Nucleotidyltransferase</keyword>
<comment type="catalytic activity">
    <reaction evidence="10">
        <text>(R)-4'-phosphopantetheine + ATP + H(+) = 3'-dephospho-CoA + diphosphate</text>
        <dbReference type="Rhea" id="RHEA:19801"/>
        <dbReference type="ChEBI" id="CHEBI:15378"/>
        <dbReference type="ChEBI" id="CHEBI:30616"/>
        <dbReference type="ChEBI" id="CHEBI:33019"/>
        <dbReference type="ChEBI" id="CHEBI:57328"/>
        <dbReference type="ChEBI" id="CHEBI:61723"/>
        <dbReference type="EC" id="2.7.7.3"/>
    </reaction>
</comment>
<dbReference type="CDD" id="cd02163">
    <property type="entry name" value="PPAT"/>
    <property type="match status" value="1"/>
</dbReference>
<evidence type="ECO:0000259" key="11">
    <source>
        <dbReference type="Pfam" id="PF01467"/>
    </source>
</evidence>
<dbReference type="HAMAP" id="MF_00151">
    <property type="entry name" value="PPAT_bact"/>
    <property type="match status" value="1"/>
</dbReference>
<dbReference type="SUPFAM" id="SSF52374">
    <property type="entry name" value="Nucleotidylyl transferase"/>
    <property type="match status" value="1"/>
</dbReference>
<keyword evidence="7" id="KW-0067">ATP-binding</keyword>
<dbReference type="InterPro" id="IPR014729">
    <property type="entry name" value="Rossmann-like_a/b/a_fold"/>
</dbReference>
<keyword evidence="8" id="KW-0460">Magnesium</keyword>
<name>A0A381VUN9_9ZZZZ</name>
<evidence type="ECO:0000256" key="9">
    <source>
        <dbReference type="ARBA" id="ARBA00022993"/>
    </source>
</evidence>
<dbReference type="PANTHER" id="PTHR21342:SF1">
    <property type="entry name" value="PHOSPHOPANTETHEINE ADENYLYLTRANSFERASE"/>
    <property type="match status" value="1"/>
</dbReference>
<evidence type="ECO:0000256" key="4">
    <source>
        <dbReference type="ARBA" id="ARBA00022679"/>
    </source>
</evidence>
<feature type="domain" description="Cytidyltransferase-like" evidence="11">
    <location>
        <begin position="1"/>
        <end position="120"/>
    </location>
</feature>
<dbReference type="GO" id="GO:0005524">
    <property type="term" value="F:ATP binding"/>
    <property type="evidence" value="ECO:0007669"/>
    <property type="project" value="UniProtKB-KW"/>
</dbReference>
<keyword evidence="9" id="KW-0173">Coenzyme A biosynthesis</keyword>